<evidence type="ECO:0000313" key="1">
    <source>
        <dbReference type="EMBL" id="PQV50551.1"/>
    </source>
</evidence>
<dbReference type="AlphaFoldDB" id="A0A362X6B0"/>
<name>A0A362X6B0_9FLAO</name>
<dbReference type="EMBL" id="PVEO01000002">
    <property type="protein sequence ID" value="PQV50551.1"/>
    <property type="molecule type" value="Genomic_DNA"/>
</dbReference>
<dbReference type="Proteomes" id="UP000251545">
    <property type="component" value="Unassembled WGS sequence"/>
</dbReference>
<dbReference type="Pfam" id="PF08843">
    <property type="entry name" value="AbiEii"/>
    <property type="match status" value="1"/>
</dbReference>
<dbReference type="GO" id="GO:0016740">
    <property type="term" value="F:transferase activity"/>
    <property type="evidence" value="ECO:0007669"/>
    <property type="project" value="UniProtKB-KW"/>
</dbReference>
<dbReference type="InterPro" id="IPR014942">
    <property type="entry name" value="AbiEii"/>
</dbReference>
<accession>A0A362X6B0</accession>
<evidence type="ECO:0000313" key="2">
    <source>
        <dbReference type="Proteomes" id="UP000251545"/>
    </source>
</evidence>
<protein>
    <submittedName>
        <fullName evidence="1">Putative nucleotidyltransferase</fullName>
    </submittedName>
</protein>
<organism evidence="1 2">
    <name type="scientific">Jejuia pallidilutea</name>
    <dbReference type="NCBI Taxonomy" id="504487"/>
    <lineage>
        <taxon>Bacteria</taxon>
        <taxon>Pseudomonadati</taxon>
        <taxon>Bacteroidota</taxon>
        <taxon>Flavobacteriia</taxon>
        <taxon>Flavobacteriales</taxon>
        <taxon>Flavobacteriaceae</taxon>
        <taxon>Jejuia</taxon>
    </lineage>
</organism>
<comment type="caution">
    <text evidence="1">The sequence shown here is derived from an EMBL/GenBank/DDBJ whole genome shotgun (WGS) entry which is preliminary data.</text>
</comment>
<sequence>MVEMWKSLTKYLKMSYSISSKKFNHPLLKPILQELTDYFKASGISFFVIGATARDIIMELHDESSGRLTHDLDIAITINDWEQYKTVEEGITQLPNFTKDPDQKQRFQYLGKFDLDIVPFGNIMKENDKIFWPPEEEFAMSVLGFPAVNEASLKVSIDLDIDVQIASLAGIGLLKIVAWRDRNHKTNKDADDIAFILQNYLEIHRDGSLEHFEAVYTDDHTIVKGGATLLGIHINQLLKDYPESKQSLKEILVTEVEQQEESRLINQILETHKVLSYDEVLNSIENINNQITI</sequence>
<reference evidence="1 2" key="1">
    <citation type="submission" date="2018-02" db="EMBL/GenBank/DDBJ databases">
        <title>Genomic Encyclopedia of Archaeal and Bacterial Type Strains, Phase II (KMG-II): from individual species to whole genera.</title>
        <authorList>
            <person name="Goeker M."/>
        </authorList>
    </citation>
    <scope>NUCLEOTIDE SEQUENCE [LARGE SCALE GENOMIC DNA]</scope>
    <source>
        <strain evidence="1 2">DSM 21165</strain>
    </source>
</reference>
<gene>
    <name evidence="1" type="ORF">CLV33_102415</name>
</gene>
<keyword evidence="1" id="KW-0808">Transferase</keyword>
<proteinExistence type="predicted"/>